<feature type="transmembrane region" description="Helical" evidence="1">
    <location>
        <begin position="120"/>
        <end position="141"/>
    </location>
</feature>
<feature type="transmembrane region" description="Helical" evidence="1">
    <location>
        <begin position="516"/>
        <end position="536"/>
    </location>
</feature>
<feature type="transmembrane region" description="Helical" evidence="1">
    <location>
        <begin position="364"/>
        <end position="385"/>
    </location>
</feature>
<feature type="transmembrane region" description="Helical" evidence="1">
    <location>
        <begin position="251"/>
        <end position="284"/>
    </location>
</feature>
<feature type="transmembrane region" description="Helical" evidence="1">
    <location>
        <begin position="189"/>
        <end position="207"/>
    </location>
</feature>
<gene>
    <name evidence="2" type="ORF">DWX94_03260</name>
</gene>
<keyword evidence="1" id="KW-0472">Membrane</keyword>
<dbReference type="EMBL" id="QRVK01000005">
    <property type="protein sequence ID" value="RGS43610.1"/>
    <property type="molecule type" value="Genomic_DNA"/>
</dbReference>
<feature type="transmembrane region" description="Helical" evidence="1">
    <location>
        <begin position="418"/>
        <end position="441"/>
    </location>
</feature>
<comment type="caution">
    <text evidence="2">The sequence shown here is derived from an EMBL/GenBank/DDBJ whole genome shotgun (WGS) entry which is preliminary data.</text>
</comment>
<organism evidence="2 3">
    <name type="scientific">Coprococcus eutactus</name>
    <dbReference type="NCBI Taxonomy" id="33043"/>
    <lineage>
        <taxon>Bacteria</taxon>
        <taxon>Bacillati</taxon>
        <taxon>Bacillota</taxon>
        <taxon>Clostridia</taxon>
        <taxon>Lachnospirales</taxon>
        <taxon>Lachnospiraceae</taxon>
        <taxon>Coprococcus</taxon>
    </lineage>
</organism>
<evidence type="ECO:0000313" key="2">
    <source>
        <dbReference type="EMBL" id="RGS43610.1"/>
    </source>
</evidence>
<proteinExistence type="predicted"/>
<keyword evidence="1" id="KW-0812">Transmembrane</keyword>
<accession>A0A3R5ZPU8</accession>
<feature type="transmembrane region" description="Helical" evidence="1">
    <location>
        <begin position="324"/>
        <end position="344"/>
    </location>
</feature>
<sequence length="556" mass="62597">MKNFRTLLKMISRNNDMEMPEHGDKAKGYKVMGIIAMCCIMIPCCLVVGFIVYIMTAALMEAGGQTEGLNLVIQLMSVFGVIFSIMVIFNLLYFSSDLDHLLPLPVKPAELVAAKFTHAYFAESVMEFMVLFCGFIGYFIAAELKPVSVLTSIIGVFLLPVLPLVYCGVFSLIIMAFFSRAKLLKNVDFMVGLAILVFAGLFVWSFAQMDSVNINNYIDSLKNGDNIFINIMNRVFFTVPLFIKALQGDSIVYMFLFILVNALCVALLLVLGNALYLKGVYLVSSSRRSGRRRREKEGLESFAIRTPFKAYLDKEFKTLVRTPAYRKYCVVVNIIWPILIIALFNIPATADSIREFRATFEKGYFLSDVIVLIVVTIIAFFATAMNSIASTSFTREGSHISFIKHIPMAYRTQVRVKVWISMLFSGITIIISTVILSIYMDCSFVDSVYYIVIGVLCVGICTYTGVLLDSTHPKIDWEDEYGALRGNLNAFFNMAIAIVIAIVFCAAGYLLFRFTWIPSIAVYIIYLMILGAMLILMRRYTMKMSENNIDTDAYSE</sequence>
<feature type="transmembrane region" description="Helical" evidence="1">
    <location>
        <begin position="71"/>
        <end position="94"/>
    </location>
</feature>
<dbReference type="Proteomes" id="UP000283295">
    <property type="component" value="Unassembled WGS sequence"/>
</dbReference>
<feature type="transmembrane region" description="Helical" evidence="1">
    <location>
        <begin position="34"/>
        <end position="59"/>
    </location>
</feature>
<feature type="transmembrane region" description="Helical" evidence="1">
    <location>
        <begin position="153"/>
        <end position="177"/>
    </location>
</feature>
<evidence type="ECO:0008006" key="4">
    <source>
        <dbReference type="Google" id="ProtNLM"/>
    </source>
</evidence>
<protein>
    <recommendedName>
        <fullName evidence="4">ABC-2 type transport system permease protein</fullName>
    </recommendedName>
</protein>
<feature type="transmembrane region" description="Helical" evidence="1">
    <location>
        <begin position="488"/>
        <end position="510"/>
    </location>
</feature>
<feature type="transmembrane region" description="Helical" evidence="1">
    <location>
        <begin position="447"/>
        <end position="468"/>
    </location>
</feature>
<dbReference type="OrthoDB" id="138672at2"/>
<name>A0A3R5ZPU8_9FIRM</name>
<evidence type="ECO:0000313" key="3">
    <source>
        <dbReference type="Proteomes" id="UP000283295"/>
    </source>
</evidence>
<keyword evidence="1" id="KW-1133">Transmembrane helix</keyword>
<evidence type="ECO:0000256" key="1">
    <source>
        <dbReference type="SAM" id="Phobius"/>
    </source>
</evidence>
<reference evidence="2 3" key="1">
    <citation type="submission" date="2018-08" db="EMBL/GenBank/DDBJ databases">
        <title>A genome reference for cultivated species of the human gut microbiota.</title>
        <authorList>
            <person name="Zou Y."/>
            <person name="Xue W."/>
            <person name="Luo G."/>
        </authorList>
    </citation>
    <scope>NUCLEOTIDE SEQUENCE [LARGE SCALE GENOMIC DNA]</scope>
    <source>
        <strain evidence="2 3">AF22-21</strain>
    </source>
</reference>
<dbReference type="AlphaFoldDB" id="A0A3R5ZPU8"/>